<organism evidence="2 3">
    <name type="scientific">Rhizobium tropici</name>
    <dbReference type="NCBI Taxonomy" id="398"/>
    <lineage>
        <taxon>Bacteria</taxon>
        <taxon>Pseudomonadati</taxon>
        <taxon>Pseudomonadota</taxon>
        <taxon>Alphaproteobacteria</taxon>
        <taxon>Hyphomicrobiales</taxon>
        <taxon>Rhizobiaceae</taxon>
        <taxon>Rhizobium/Agrobacterium group</taxon>
        <taxon>Rhizobium</taxon>
    </lineage>
</organism>
<comment type="caution">
    <text evidence="2">The sequence shown here is derived from an EMBL/GenBank/DDBJ whole genome shotgun (WGS) entry which is preliminary data.</text>
</comment>
<protein>
    <submittedName>
        <fullName evidence="2">GNAT family N-acetyltransferase</fullName>
    </submittedName>
</protein>
<dbReference type="PROSITE" id="PS51186">
    <property type="entry name" value="GNAT"/>
    <property type="match status" value="1"/>
</dbReference>
<dbReference type="PANTHER" id="PTHR13170:SF16">
    <property type="entry name" value="PROTEIN O-GLCNACASE"/>
    <property type="match status" value="1"/>
</dbReference>
<sequence>MASIRTVRPEDIDQLYAISLATGDAGKDAAPLHRDGRLIGHIYSAPYAALHPELVFVAEDDEGVFGYIAGVFDTVAFEERLEREWWPHLRQSYADPPGDPALWDADQERISAIHHPKQAPAILVERFPAHIHMNLLPRAQGRGIGTALLNRWIANARAGGVKGIHLGANSGNHGGVRFWSSRGFVPVELPPGLASETTIWFGQYL</sequence>
<name>A0A329Y6K1_RHITR</name>
<feature type="domain" description="N-acetyltransferase" evidence="1">
    <location>
        <begin position="2"/>
        <end position="205"/>
    </location>
</feature>
<proteinExistence type="predicted"/>
<dbReference type="Pfam" id="PF00583">
    <property type="entry name" value="Acetyltransf_1"/>
    <property type="match status" value="1"/>
</dbReference>
<gene>
    <name evidence="2" type="ORF">DQ393_24220</name>
</gene>
<evidence type="ECO:0000259" key="1">
    <source>
        <dbReference type="PROSITE" id="PS51186"/>
    </source>
</evidence>
<dbReference type="InterPro" id="IPR000182">
    <property type="entry name" value="GNAT_dom"/>
</dbReference>
<dbReference type="RefSeq" id="WP_112344237.1">
    <property type="nucleotide sequence ID" value="NZ_QMKK01000050.1"/>
</dbReference>
<reference evidence="2 3" key="1">
    <citation type="submission" date="2018-06" db="EMBL/GenBank/DDBJ databases">
        <title>Whole Genome Sequence of an efficient microsymbiont, Rhizobium tropici.</title>
        <authorList>
            <person name="Srinivasan R."/>
            <person name="Singh H.V."/>
            <person name="Srivastava R."/>
            <person name="Kumari B."/>
            <person name="Radhakrishna A."/>
        </authorList>
    </citation>
    <scope>NUCLEOTIDE SEQUENCE [LARGE SCALE GENOMIC DNA]</scope>
    <source>
        <strain evidence="2 3">IGFRI Rhizo-19</strain>
    </source>
</reference>
<dbReference type="PANTHER" id="PTHR13170">
    <property type="entry name" value="O-GLCNACASE"/>
    <property type="match status" value="1"/>
</dbReference>
<evidence type="ECO:0000313" key="3">
    <source>
        <dbReference type="Proteomes" id="UP000251205"/>
    </source>
</evidence>
<dbReference type="OrthoDB" id="8593648at2"/>
<keyword evidence="2" id="KW-0808">Transferase</keyword>
<dbReference type="GO" id="GO:0016747">
    <property type="term" value="F:acyltransferase activity, transferring groups other than amino-acyl groups"/>
    <property type="evidence" value="ECO:0007669"/>
    <property type="project" value="InterPro"/>
</dbReference>
<dbReference type="SUPFAM" id="SSF55729">
    <property type="entry name" value="Acyl-CoA N-acyltransferases (Nat)"/>
    <property type="match status" value="1"/>
</dbReference>
<accession>A0A329Y6K1</accession>
<dbReference type="CDD" id="cd04301">
    <property type="entry name" value="NAT_SF"/>
    <property type="match status" value="1"/>
</dbReference>
<dbReference type="Gene3D" id="3.40.630.30">
    <property type="match status" value="1"/>
</dbReference>
<dbReference type="InterPro" id="IPR051822">
    <property type="entry name" value="Glycosyl_Hydrolase_84"/>
</dbReference>
<dbReference type="Proteomes" id="UP000251205">
    <property type="component" value="Unassembled WGS sequence"/>
</dbReference>
<dbReference type="EMBL" id="QMKK01000050">
    <property type="protein sequence ID" value="RAX39063.1"/>
    <property type="molecule type" value="Genomic_DNA"/>
</dbReference>
<dbReference type="AlphaFoldDB" id="A0A329Y6K1"/>
<evidence type="ECO:0000313" key="2">
    <source>
        <dbReference type="EMBL" id="RAX39063.1"/>
    </source>
</evidence>
<dbReference type="InterPro" id="IPR016181">
    <property type="entry name" value="Acyl_CoA_acyltransferase"/>
</dbReference>